<dbReference type="PANTHER" id="PTHR42849:SF1">
    <property type="entry name" value="N-ACETYLNEURAMINATE LYASE"/>
    <property type="match status" value="1"/>
</dbReference>
<proteinExistence type="inferred from homology"/>
<accession>A0A6B1DUF3</accession>
<name>A0A6B1DUF3_9CHLR</name>
<sequence length="297" mass="31434">MTHLQGAWPALMTPHAPDGQPNLTALRSLVRHLLTKEIGGFYVNGTTGEGVFMSVANRELVLETVLDEAAGRVPVVSHVGAMAPGDTFRLARQAAACGAAGFASIIPPLYNSSAAVEAYYRQLAAAAPDLPFFMYVINASVPILPLVEALLDISNLAGGKYTGPDMFEFRRVLDAGAGRDAWSLSSGMDEMCVAAVLAGSVGNIGSTLNFMPGAYASMRSLVVEERTKEAMQLQLRANRVTAIMIDHGFGGALYTVMKHLGIDAGRPRLPNLEQNAADAATMLRTLQQAGLDDLAAM</sequence>
<evidence type="ECO:0000256" key="3">
    <source>
        <dbReference type="PIRSR" id="PIRSR001365-1"/>
    </source>
</evidence>
<keyword evidence="1 2" id="KW-0456">Lyase</keyword>
<dbReference type="PIRSF" id="PIRSF001365">
    <property type="entry name" value="DHDPS"/>
    <property type="match status" value="1"/>
</dbReference>
<protein>
    <recommendedName>
        <fullName evidence="6">Dihydrodipicolinate synthase family protein</fullName>
    </recommendedName>
</protein>
<dbReference type="SMART" id="SM01130">
    <property type="entry name" value="DHDPS"/>
    <property type="match status" value="1"/>
</dbReference>
<feature type="active site" description="Schiff-base intermediate with substrate" evidence="3">
    <location>
        <position position="160"/>
    </location>
</feature>
<evidence type="ECO:0008006" key="6">
    <source>
        <dbReference type="Google" id="ProtNLM"/>
    </source>
</evidence>
<dbReference type="AlphaFoldDB" id="A0A6B1DUF3"/>
<feature type="binding site" evidence="4">
    <location>
        <position position="204"/>
    </location>
    <ligand>
        <name>pyruvate</name>
        <dbReference type="ChEBI" id="CHEBI:15361"/>
    </ligand>
</feature>
<evidence type="ECO:0000313" key="5">
    <source>
        <dbReference type="EMBL" id="MYD90868.1"/>
    </source>
</evidence>
<comment type="caution">
    <text evidence="5">The sequence shown here is derived from an EMBL/GenBank/DDBJ whole genome shotgun (WGS) entry which is preliminary data.</text>
</comment>
<dbReference type="PANTHER" id="PTHR42849">
    <property type="entry name" value="N-ACETYLNEURAMINATE LYASE"/>
    <property type="match status" value="1"/>
</dbReference>
<feature type="binding site" evidence="4">
    <location>
        <position position="47"/>
    </location>
    <ligand>
        <name>pyruvate</name>
        <dbReference type="ChEBI" id="CHEBI:15361"/>
    </ligand>
</feature>
<dbReference type="Gene3D" id="3.20.20.70">
    <property type="entry name" value="Aldolase class I"/>
    <property type="match status" value="1"/>
</dbReference>
<dbReference type="GO" id="GO:0008747">
    <property type="term" value="F:N-acetylneuraminate lyase activity"/>
    <property type="evidence" value="ECO:0007669"/>
    <property type="project" value="TreeGrafter"/>
</dbReference>
<feature type="active site" description="Proton donor/acceptor" evidence="3">
    <location>
        <position position="135"/>
    </location>
</feature>
<dbReference type="Pfam" id="PF00701">
    <property type="entry name" value="DHDPS"/>
    <property type="match status" value="1"/>
</dbReference>
<evidence type="ECO:0000256" key="2">
    <source>
        <dbReference type="PIRNR" id="PIRNR001365"/>
    </source>
</evidence>
<reference evidence="5" key="1">
    <citation type="submission" date="2019-09" db="EMBL/GenBank/DDBJ databases">
        <title>Characterisation of the sponge microbiome using genome-centric metagenomics.</title>
        <authorList>
            <person name="Engelberts J.P."/>
            <person name="Robbins S.J."/>
            <person name="De Goeij J.M."/>
            <person name="Aranda M."/>
            <person name="Bell S.C."/>
            <person name="Webster N.S."/>
        </authorList>
    </citation>
    <scope>NUCLEOTIDE SEQUENCE</scope>
    <source>
        <strain evidence="5">SB0662_bin_9</strain>
    </source>
</reference>
<dbReference type="EMBL" id="VXPY01000079">
    <property type="protein sequence ID" value="MYD90868.1"/>
    <property type="molecule type" value="Genomic_DNA"/>
</dbReference>
<dbReference type="SUPFAM" id="SSF51569">
    <property type="entry name" value="Aldolase"/>
    <property type="match status" value="1"/>
</dbReference>
<dbReference type="GO" id="GO:0005829">
    <property type="term" value="C:cytosol"/>
    <property type="evidence" value="ECO:0007669"/>
    <property type="project" value="TreeGrafter"/>
</dbReference>
<gene>
    <name evidence="5" type="ORF">F4Y08_11110</name>
</gene>
<comment type="similarity">
    <text evidence="2">Belongs to the DapA family.</text>
</comment>
<organism evidence="5">
    <name type="scientific">Caldilineaceae bacterium SB0662_bin_9</name>
    <dbReference type="NCBI Taxonomy" id="2605258"/>
    <lineage>
        <taxon>Bacteria</taxon>
        <taxon>Bacillati</taxon>
        <taxon>Chloroflexota</taxon>
        <taxon>Caldilineae</taxon>
        <taxon>Caldilineales</taxon>
        <taxon>Caldilineaceae</taxon>
    </lineage>
</organism>
<evidence type="ECO:0000256" key="1">
    <source>
        <dbReference type="ARBA" id="ARBA00023239"/>
    </source>
</evidence>
<evidence type="ECO:0000256" key="4">
    <source>
        <dbReference type="PIRSR" id="PIRSR001365-2"/>
    </source>
</evidence>
<dbReference type="InterPro" id="IPR002220">
    <property type="entry name" value="DapA-like"/>
</dbReference>
<dbReference type="InterPro" id="IPR013785">
    <property type="entry name" value="Aldolase_TIM"/>
</dbReference>
<dbReference type="GO" id="GO:0019262">
    <property type="term" value="P:N-acetylneuraminate catabolic process"/>
    <property type="evidence" value="ECO:0007669"/>
    <property type="project" value="TreeGrafter"/>
</dbReference>